<dbReference type="InterPro" id="IPR035472">
    <property type="entry name" value="RpiR-like_SIS"/>
</dbReference>
<dbReference type="InterPro" id="IPR001347">
    <property type="entry name" value="SIS_dom"/>
</dbReference>
<sequence>MNIFTKISQLTKLTDNEKLLVDFILSHPEKVMMMNAKELALQTYVSQTTVYRLCNKLELSNFSDLKVLIATQKKDFEKESQDMDFNYPFFHRQTHHEIIHNMESLYQQTIVATKNLLDLETIKAIVQEMYNAKSIAIYPSVGNISVAENFRQNMQEIGQPIEIATSMYDQHWSACIKGQNDLVIVISYMGRTPNILDLMHELKKRKAKIILISATYEEQLSPLANYHLYMCSYESFHEKISSFSSRISLQYILDCLYSCYFERNFYDFLNFKIDNYID</sequence>
<name>E7G915_9FIRM</name>
<dbReference type="GO" id="GO:0097367">
    <property type="term" value="F:carbohydrate derivative binding"/>
    <property type="evidence" value="ECO:0007669"/>
    <property type="project" value="InterPro"/>
</dbReference>
<evidence type="ECO:0000313" key="7">
    <source>
        <dbReference type="Proteomes" id="UP000003157"/>
    </source>
</evidence>
<dbReference type="eggNOG" id="COG1737">
    <property type="taxonomic scope" value="Bacteria"/>
</dbReference>
<dbReference type="InterPro" id="IPR047640">
    <property type="entry name" value="RpiR-like"/>
</dbReference>
<dbReference type="PROSITE" id="PS51464">
    <property type="entry name" value="SIS"/>
    <property type="match status" value="1"/>
</dbReference>
<dbReference type="Pfam" id="PF01418">
    <property type="entry name" value="HTH_6"/>
    <property type="match status" value="1"/>
</dbReference>
<dbReference type="InterPro" id="IPR009057">
    <property type="entry name" value="Homeodomain-like_sf"/>
</dbReference>
<keyword evidence="1" id="KW-0805">Transcription regulation</keyword>
<dbReference type="AlphaFoldDB" id="E7G915"/>
<dbReference type="InterPro" id="IPR046348">
    <property type="entry name" value="SIS_dom_sf"/>
</dbReference>
<dbReference type="STRING" id="100884.GCA_000269565_03094"/>
<dbReference type="GO" id="GO:0003677">
    <property type="term" value="F:DNA binding"/>
    <property type="evidence" value="ECO:0007669"/>
    <property type="project" value="UniProtKB-KW"/>
</dbReference>
<evidence type="ECO:0000313" key="6">
    <source>
        <dbReference type="EMBL" id="EFW05456.1"/>
    </source>
</evidence>
<feature type="domain" description="HTH rpiR-type" evidence="4">
    <location>
        <begin position="1"/>
        <end position="76"/>
    </location>
</feature>
<gene>
    <name evidence="6" type="ORF">HMPREF9488_01253</name>
</gene>
<evidence type="ECO:0000256" key="2">
    <source>
        <dbReference type="ARBA" id="ARBA00023125"/>
    </source>
</evidence>
<dbReference type="RefSeq" id="WP_008788369.1">
    <property type="nucleotide sequence ID" value="NZ_AKCB01000002.1"/>
</dbReference>
<organism evidence="6 7">
    <name type="scientific">Coprobacillus cateniformis</name>
    <dbReference type="NCBI Taxonomy" id="100884"/>
    <lineage>
        <taxon>Bacteria</taxon>
        <taxon>Bacillati</taxon>
        <taxon>Bacillota</taxon>
        <taxon>Erysipelotrichia</taxon>
        <taxon>Erysipelotrichales</taxon>
        <taxon>Coprobacillaceae</taxon>
        <taxon>Coprobacillus</taxon>
    </lineage>
</organism>
<keyword evidence="7" id="KW-1185">Reference proteome</keyword>
<evidence type="ECO:0000259" key="5">
    <source>
        <dbReference type="PROSITE" id="PS51464"/>
    </source>
</evidence>
<proteinExistence type="predicted"/>
<feature type="domain" description="SIS" evidence="5">
    <location>
        <begin position="125"/>
        <end position="266"/>
    </location>
</feature>
<reference evidence="6 7" key="1">
    <citation type="submission" date="2010-12" db="EMBL/GenBank/DDBJ databases">
        <title>The Genome Sequence of Coprobacillus sp. strain 29_1.</title>
        <authorList>
            <consortium name="The Broad Institute Genome Sequencing Platform"/>
            <person name="Earl A."/>
            <person name="Ward D."/>
            <person name="Feldgarden M."/>
            <person name="Gevers D."/>
            <person name="Daigneault M."/>
            <person name="Sibley C.D."/>
            <person name="White A."/>
            <person name="Strauss J."/>
            <person name="Allen-Vercoe E."/>
            <person name="Young S.K."/>
            <person name="Zeng Q."/>
            <person name="Gargeya S."/>
            <person name="Fitzgerald M."/>
            <person name="Haas B."/>
            <person name="Abouelleil A."/>
            <person name="Alvarado L."/>
            <person name="Arachchi H.M."/>
            <person name="Berlin A."/>
            <person name="Brown A."/>
            <person name="Chapman S.B."/>
            <person name="Chen Z."/>
            <person name="Dunbar C."/>
            <person name="Freedman E."/>
            <person name="Gearin G."/>
            <person name="Gellesch M."/>
            <person name="Goldberg J."/>
            <person name="Griggs A."/>
            <person name="Gujja S."/>
            <person name="Heilman E."/>
            <person name="Heiman D."/>
            <person name="Howarth C."/>
            <person name="Larson L."/>
            <person name="Lui A."/>
            <person name="MacDonald P.J.P."/>
            <person name="Mehta T."/>
            <person name="Montmayeur A."/>
            <person name="Murphy C."/>
            <person name="Neiman D."/>
            <person name="Pearson M."/>
            <person name="Priest M."/>
            <person name="Roberts A."/>
            <person name="Saif S."/>
            <person name="Shea T."/>
            <person name="Shenoy N."/>
            <person name="Sisk P."/>
            <person name="Stolte C."/>
            <person name="Sykes S."/>
            <person name="White J."/>
            <person name="Yandava C."/>
            <person name="Nusbaum C."/>
            <person name="Birren B."/>
        </authorList>
    </citation>
    <scope>NUCLEOTIDE SEQUENCE [LARGE SCALE GENOMIC DNA]</scope>
    <source>
        <strain evidence="6 7">29_1</strain>
    </source>
</reference>
<accession>E7G915</accession>
<evidence type="ECO:0000256" key="3">
    <source>
        <dbReference type="ARBA" id="ARBA00023163"/>
    </source>
</evidence>
<dbReference type="HOGENOM" id="CLU_055769_2_0_9"/>
<dbReference type="InterPro" id="IPR000281">
    <property type="entry name" value="HTH_RpiR"/>
</dbReference>
<dbReference type="GeneID" id="78230888"/>
<dbReference type="GO" id="GO:0003700">
    <property type="term" value="F:DNA-binding transcription factor activity"/>
    <property type="evidence" value="ECO:0007669"/>
    <property type="project" value="InterPro"/>
</dbReference>
<evidence type="ECO:0000259" key="4">
    <source>
        <dbReference type="PROSITE" id="PS51071"/>
    </source>
</evidence>
<dbReference type="GO" id="GO:1901135">
    <property type="term" value="P:carbohydrate derivative metabolic process"/>
    <property type="evidence" value="ECO:0007669"/>
    <property type="project" value="InterPro"/>
</dbReference>
<dbReference type="Gene3D" id="1.10.10.10">
    <property type="entry name" value="Winged helix-like DNA-binding domain superfamily/Winged helix DNA-binding domain"/>
    <property type="match status" value="1"/>
</dbReference>
<dbReference type="EMBL" id="ADKX01000023">
    <property type="protein sequence ID" value="EFW05456.1"/>
    <property type="molecule type" value="Genomic_DNA"/>
</dbReference>
<dbReference type="PROSITE" id="PS51071">
    <property type="entry name" value="HTH_RPIR"/>
    <property type="match status" value="1"/>
</dbReference>
<dbReference type="Gene3D" id="3.40.50.10490">
    <property type="entry name" value="Glucose-6-phosphate isomerase like protein, domain 1"/>
    <property type="match status" value="1"/>
</dbReference>
<dbReference type="Pfam" id="PF01380">
    <property type="entry name" value="SIS"/>
    <property type="match status" value="1"/>
</dbReference>
<dbReference type="CDD" id="cd05013">
    <property type="entry name" value="SIS_RpiR"/>
    <property type="match status" value="1"/>
</dbReference>
<dbReference type="SUPFAM" id="SSF53697">
    <property type="entry name" value="SIS domain"/>
    <property type="match status" value="1"/>
</dbReference>
<keyword evidence="3" id="KW-0804">Transcription</keyword>
<dbReference type="SUPFAM" id="SSF46689">
    <property type="entry name" value="Homeodomain-like"/>
    <property type="match status" value="1"/>
</dbReference>
<dbReference type="OrthoDB" id="63027at2"/>
<keyword evidence="2" id="KW-0238">DNA-binding</keyword>
<dbReference type="PANTHER" id="PTHR30514:SF10">
    <property type="entry name" value="MURR_RPIR FAMILY TRANSCRIPTIONAL REGULATOR"/>
    <property type="match status" value="1"/>
</dbReference>
<evidence type="ECO:0008006" key="8">
    <source>
        <dbReference type="Google" id="ProtNLM"/>
    </source>
</evidence>
<protein>
    <recommendedName>
        <fullName evidence="8">MurR/RpiR family transcriptional regulator</fullName>
    </recommendedName>
</protein>
<dbReference type="Proteomes" id="UP000003157">
    <property type="component" value="Unassembled WGS sequence"/>
</dbReference>
<dbReference type="InterPro" id="IPR036388">
    <property type="entry name" value="WH-like_DNA-bd_sf"/>
</dbReference>
<comment type="caution">
    <text evidence="6">The sequence shown here is derived from an EMBL/GenBank/DDBJ whole genome shotgun (WGS) entry which is preliminary data.</text>
</comment>
<evidence type="ECO:0000256" key="1">
    <source>
        <dbReference type="ARBA" id="ARBA00023015"/>
    </source>
</evidence>
<dbReference type="PANTHER" id="PTHR30514">
    <property type="entry name" value="GLUCOKINASE"/>
    <property type="match status" value="1"/>
</dbReference>